<accession>A0A4R2KP08</accession>
<protein>
    <recommendedName>
        <fullName evidence="4">Small secreted protein</fullName>
    </recommendedName>
</protein>
<reference evidence="2 3" key="1">
    <citation type="submission" date="2019-03" db="EMBL/GenBank/DDBJ databases">
        <title>Genomic Encyclopedia of Type Strains, Phase IV (KMG-IV): sequencing the most valuable type-strain genomes for metagenomic binning, comparative biology and taxonomic classification.</title>
        <authorList>
            <person name="Goeker M."/>
        </authorList>
    </citation>
    <scope>NUCLEOTIDE SEQUENCE [LARGE SCALE GENOMIC DNA]</scope>
    <source>
        <strain evidence="2 3">DSM 23344</strain>
    </source>
</reference>
<dbReference type="AlphaFoldDB" id="A0A4R2KP08"/>
<dbReference type="PROSITE" id="PS51257">
    <property type="entry name" value="PROKAR_LIPOPROTEIN"/>
    <property type="match status" value="1"/>
</dbReference>
<evidence type="ECO:0000313" key="3">
    <source>
        <dbReference type="Proteomes" id="UP000294980"/>
    </source>
</evidence>
<proteinExistence type="predicted"/>
<name>A0A4R2KP08_9GAMM</name>
<dbReference type="Proteomes" id="UP000294980">
    <property type="component" value="Unassembled WGS sequence"/>
</dbReference>
<evidence type="ECO:0000313" key="2">
    <source>
        <dbReference type="EMBL" id="TCO74472.1"/>
    </source>
</evidence>
<keyword evidence="1" id="KW-0732">Signal</keyword>
<evidence type="ECO:0008006" key="4">
    <source>
        <dbReference type="Google" id="ProtNLM"/>
    </source>
</evidence>
<dbReference type="EMBL" id="SLWX01000013">
    <property type="protein sequence ID" value="TCO74472.1"/>
    <property type="molecule type" value="Genomic_DNA"/>
</dbReference>
<sequence>MKIIEALAAALLVSSLATTLVACDQDGPFEESGEEIDDALDKAGDAIEGDSVQR</sequence>
<evidence type="ECO:0000256" key="1">
    <source>
        <dbReference type="SAM" id="SignalP"/>
    </source>
</evidence>
<comment type="caution">
    <text evidence="2">The sequence shown here is derived from an EMBL/GenBank/DDBJ whole genome shotgun (WGS) entry which is preliminary data.</text>
</comment>
<feature type="signal peptide" evidence="1">
    <location>
        <begin position="1"/>
        <end position="22"/>
    </location>
</feature>
<keyword evidence="3" id="KW-1185">Reference proteome</keyword>
<gene>
    <name evidence="2" type="ORF">EV688_11326</name>
</gene>
<dbReference type="RefSeq" id="WP_162883957.1">
    <property type="nucleotide sequence ID" value="NZ_QQSW01000017.1"/>
</dbReference>
<feature type="chain" id="PRO_5020180538" description="Small secreted protein" evidence="1">
    <location>
        <begin position="23"/>
        <end position="54"/>
    </location>
</feature>
<organism evidence="2 3">
    <name type="scientific">Chromatocurvus halotolerans</name>
    <dbReference type="NCBI Taxonomy" id="1132028"/>
    <lineage>
        <taxon>Bacteria</taxon>
        <taxon>Pseudomonadati</taxon>
        <taxon>Pseudomonadota</taxon>
        <taxon>Gammaproteobacteria</taxon>
        <taxon>Cellvibrionales</taxon>
        <taxon>Halieaceae</taxon>
        <taxon>Chromatocurvus</taxon>
    </lineage>
</organism>